<protein>
    <submittedName>
        <fullName evidence="4">DUF664 domain-containing protein</fullName>
    </submittedName>
</protein>
<dbReference type="GO" id="GO:0046872">
    <property type="term" value="F:metal ion binding"/>
    <property type="evidence" value="ECO:0007669"/>
    <property type="project" value="UniProtKB-KW"/>
</dbReference>
<evidence type="ECO:0000256" key="1">
    <source>
        <dbReference type="ARBA" id="ARBA00008635"/>
    </source>
</evidence>
<sequence length="164" mass="18761">MKELLVHYASYNCWANQQIIAVLLKLDEAQTETEVGGSFPSLKKTVLHLWFAESIWHQRLLLTEKPVDPSAGFTGSFEAACRAWQQQSQALQEWVKHATPVRLEHTLAYNTSGSGVVKLPVHDALMHVFNHSTYHRGQLVNMIRMLGISTKIPPLDYRHYKPRK</sequence>
<dbReference type="PANTHER" id="PTHR37302:SF3">
    <property type="entry name" value="DAMAGE-INDUCIBLE PROTEIN DINB"/>
    <property type="match status" value="1"/>
</dbReference>
<feature type="binding site" evidence="3">
    <location>
        <position position="135"/>
    </location>
    <ligand>
        <name>a divalent metal cation</name>
        <dbReference type="ChEBI" id="CHEBI:60240"/>
    </ligand>
</feature>
<reference evidence="4" key="1">
    <citation type="submission" date="2020-05" db="EMBL/GenBank/DDBJ databases">
        <title>Chitinophaga laudate sp. nov., isolated from a tropical peat swamp.</title>
        <authorList>
            <person name="Goh C.B.S."/>
            <person name="Lee M.S."/>
            <person name="Parimannan S."/>
            <person name="Pasbakhsh P."/>
            <person name="Yule C.M."/>
            <person name="Rajandas H."/>
            <person name="Loke S."/>
            <person name="Croft L."/>
            <person name="Tan J.B.L."/>
        </authorList>
    </citation>
    <scope>NUCLEOTIDE SEQUENCE</scope>
    <source>
        <strain evidence="4">Mgbs1</strain>
    </source>
</reference>
<dbReference type="OrthoDB" id="9811413at2"/>
<dbReference type="InterPro" id="IPR034660">
    <property type="entry name" value="DinB/YfiT-like"/>
</dbReference>
<comment type="caution">
    <text evidence="4">The sequence shown here is derived from an EMBL/GenBank/DDBJ whole genome shotgun (WGS) entry which is preliminary data.</text>
</comment>
<name>A0A3S1CWF7_9BACT</name>
<feature type="binding site" evidence="3">
    <location>
        <position position="131"/>
    </location>
    <ligand>
        <name>a divalent metal cation</name>
        <dbReference type="ChEBI" id="CHEBI:60240"/>
    </ligand>
</feature>
<feature type="binding site" evidence="3">
    <location>
        <position position="48"/>
    </location>
    <ligand>
        <name>a divalent metal cation</name>
        <dbReference type="ChEBI" id="CHEBI:60240"/>
    </ligand>
</feature>
<gene>
    <name evidence="4" type="ORF">ECE50_016805</name>
</gene>
<keyword evidence="2 3" id="KW-0479">Metal-binding</keyword>
<organism evidence="4 5">
    <name type="scientific">Chitinophaga solisilvae</name>
    <dbReference type="NCBI Taxonomy" id="1233460"/>
    <lineage>
        <taxon>Bacteria</taxon>
        <taxon>Pseudomonadati</taxon>
        <taxon>Bacteroidota</taxon>
        <taxon>Chitinophagia</taxon>
        <taxon>Chitinophagales</taxon>
        <taxon>Chitinophagaceae</taxon>
        <taxon>Chitinophaga</taxon>
    </lineage>
</organism>
<dbReference type="InterPro" id="IPR007837">
    <property type="entry name" value="DinB"/>
</dbReference>
<dbReference type="PANTHER" id="PTHR37302">
    <property type="entry name" value="SLR1116 PROTEIN"/>
    <property type="match status" value="1"/>
</dbReference>
<dbReference type="AlphaFoldDB" id="A0A3S1CWF7"/>
<evidence type="ECO:0000256" key="2">
    <source>
        <dbReference type="ARBA" id="ARBA00022723"/>
    </source>
</evidence>
<dbReference type="EMBL" id="RIAR02000001">
    <property type="protein sequence ID" value="NSL88503.1"/>
    <property type="molecule type" value="Genomic_DNA"/>
</dbReference>
<dbReference type="Proteomes" id="UP000281028">
    <property type="component" value="Unassembled WGS sequence"/>
</dbReference>
<evidence type="ECO:0000256" key="3">
    <source>
        <dbReference type="PIRSR" id="PIRSR607837-1"/>
    </source>
</evidence>
<proteinExistence type="inferred from homology"/>
<dbReference type="Gene3D" id="1.20.120.450">
    <property type="entry name" value="dinb family like domain"/>
    <property type="match status" value="1"/>
</dbReference>
<evidence type="ECO:0000313" key="4">
    <source>
        <dbReference type="EMBL" id="NSL88503.1"/>
    </source>
</evidence>
<accession>A0A3S1CWF7</accession>
<comment type="similarity">
    <text evidence="1">Belongs to the DinB family.</text>
</comment>
<keyword evidence="5" id="KW-1185">Reference proteome</keyword>
<evidence type="ECO:0000313" key="5">
    <source>
        <dbReference type="Proteomes" id="UP000281028"/>
    </source>
</evidence>
<dbReference type="SUPFAM" id="SSF109854">
    <property type="entry name" value="DinB/YfiT-like putative metalloenzymes"/>
    <property type="match status" value="1"/>
</dbReference>
<dbReference type="Pfam" id="PF05163">
    <property type="entry name" value="DinB"/>
    <property type="match status" value="1"/>
</dbReference>